<gene>
    <name evidence="7" type="ORF">B2M26_09440</name>
</gene>
<dbReference type="RefSeq" id="WP_079290883.1">
    <property type="nucleotide sequence ID" value="NZ_MWPS01000026.1"/>
</dbReference>
<dbReference type="SUPFAM" id="SSF52540">
    <property type="entry name" value="P-loop containing nucleoside triphosphate hydrolases"/>
    <property type="match status" value="1"/>
</dbReference>
<evidence type="ECO:0000313" key="7">
    <source>
        <dbReference type="EMBL" id="OPG15826.1"/>
    </source>
</evidence>
<dbReference type="Pfam" id="PF00350">
    <property type="entry name" value="Dynamin_N"/>
    <property type="match status" value="1"/>
</dbReference>
<evidence type="ECO:0000256" key="1">
    <source>
        <dbReference type="ARBA" id="ARBA00004370"/>
    </source>
</evidence>
<dbReference type="GO" id="GO:0016020">
    <property type="term" value="C:membrane"/>
    <property type="evidence" value="ECO:0007669"/>
    <property type="project" value="UniProtKB-SubCell"/>
</dbReference>
<dbReference type="AlphaFoldDB" id="A0A1V4ESB1"/>
<proteinExistence type="predicted"/>
<dbReference type="PANTHER" id="PTHR10465:SF0">
    <property type="entry name" value="SARCALUMENIN"/>
    <property type="match status" value="1"/>
</dbReference>
<dbReference type="GO" id="GO:0003924">
    <property type="term" value="F:GTPase activity"/>
    <property type="evidence" value="ECO:0007669"/>
    <property type="project" value="InterPro"/>
</dbReference>
<comment type="caution">
    <text evidence="7">The sequence shown here is derived from an EMBL/GenBank/DDBJ whole genome shotgun (WGS) entry which is preliminary data.</text>
</comment>
<dbReference type="Proteomes" id="UP000190229">
    <property type="component" value="Unassembled WGS sequence"/>
</dbReference>
<sequence>MNQEAVQMKAGAVAEAVPIDALANWMEQLVILAQGHGDQQRVERVLLLLEKRRTEARHIVFLGHFSAGKSSLMNALAGVSLPTSPLPTSANLVFVSHGEPRMVALFRDGTRAARVGDDDEARQLLAAWSTDARDVVRIDVTLPVNLPAHFVLVDTPGVDSTDVRHEEATKHALFLADVIVFVTDYNHVLAEDHLRLLRALLKLNRPLFFVVNQIDKHNAWELSFEWFAENVRATLQDEGMDLTGVYFVSALHPEMPDSELFTFKDQLEVTLGARDEQARFIPALMQLLEEHRAWCVEQANAASADALTSARLDAYEPLEGVDASEVVDPLTRLTSVVRACEEAKEHVLHAQETSAKRVSSFQEVLDGVVNQAILLPYHTTELAVRFVEAQAPNFRVGFLSTSAKVEREREARRVALTEDVAEKFHTGIIAHLRQIYLREMQEGVSFEEKCVALFERLEQCVNPAWVTSHLAAGALTTESYGYQYAKTIDAALRSTARAVTRELASMYEVALKKELDEQTQSSRALLDRLQPYLSSLCAIEETANLRAEACAALARTWQEGMDVQ</sequence>
<protein>
    <recommendedName>
        <fullName evidence="6">Dynamin N-terminal domain-containing protein</fullName>
    </recommendedName>
</protein>
<evidence type="ECO:0000256" key="2">
    <source>
        <dbReference type="ARBA" id="ARBA00022741"/>
    </source>
</evidence>
<dbReference type="InterPro" id="IPR045063">
    <property type="entry name" value="Dynamin_N"/>
</dbReference>
<keyword evidence="5" id="KW-0472">Membrane</keyword>
<evidence type="ECO:0000313" key="8">
    <source>
        <dbReference type="Proteomes" id="UP000190229"/>
    </source>
</evidence>
<keyword evidence="2" id="KW-0547">Nucleotide-binding</keyword>
<feature type="domain" description="Dynamin N-terminal" evidence="6">
    <location>
        <begin position="59"/>
        <end position="213"/>
    </location>
</feature>
<organism evidence="7 8">
    <name type="scientific">Ferroacidibacillus organovorans</name>
    <dbReference type="NCBI Taxonomy" id="1765683"/>
    <lineage>
        <taxon>Bacteria</taxon>
        <taxon>Bacillati</taxon>
        <taxon>Bacillota</taxon>
        <taxon>Bacilli</taxon>
        <taxon>Bacillales</taxon>
        <taxon>Alicyclobacillaceae</taxon>
        <taxon>Ferroacidibacillus</taxon>
    </lineage>
</organism>
<evidence type="ECO:0000259" key="6">
    <source>
        <dbReference type="Pfam" id="PF00350"/>
    </source>
</evidence>
<dbReference type="InterPro" id="IPR027417">
    <property type="entry name" value="P-loop_NTPase"/>
</dbReference>
<dbReference type="Gene3D" id="3.40.50.300">
    <property type="entry name" value="P-loop containing nucleotide triphosphate hydrolases"/>
    <property type="match status" value="1"/>
</dbReference>
<keyword evidence="3" id="KW-0378">Hydrolase</keyword>
<dbReference type="PANTHER" id="PTHR10465">
    <property type="entry name" value="TRANSMEMBRANE GTPASE FZO1"/>
    <property type="match status" value="1"/>
</dbReference>
<accession>A0A1V4ESB1</accession>
<reference evidence="7 8" key="1">
    <citation type="submission" date="2017-02" db="EMBL/GenBank/DDBJ databases">
        <title>Draft genome of Acidibacillus ferrooxidans Huett2.</title>
        <authorList>
            <person name="Schopf S."/>
        </authorList>
    </citation>
    <scope>NUCLEOTIDE SEQUENCE [LARGE SCALE GENOMIC DNA]</scope>
    <source>
        <strain evidence="7 8">Huett2</strain>
    </source>
</reference>
<evidence type="ECO:0000256" key="4">
    <source>
        <dbReference type="ARBA" id="ARBA00023134"/>
    </source>
</evidence>
<keyword evidence="8" id="KW-1185">Reference proteome</keyword>
<comment type="subcellular location">
    <subcellularLocation>
        <location evidence="1">Membrane</location>
    </subcellularLocation>
</comment>
<dbReference type="GO" id="GO:0005525">
    <property type="term" value="F:GTP binding"/>
    <property type="evidence" value="ECO:0007669"/>
    <property type="project" value="UniProtKB-KW"/>
</dbReference>
<evidence type="ECO:0000256" key="3">
    <source>
        <dbReference type="ARBA" id="ARBA00022801"/>
    </source>
</evidence>
<keyword evidence="4" id="KW-0342">GTP-binding</keyword>
<dbReference type="InterPro" id="IPR027094">
    <property type="entry name" value="Mitofusin_fam"/>
</dbReference>
<evidence type="ECO:0000256" key="5">
    <source>
        <dbReference type="ARBA" id="ARBA00023136"/>
    </source>
</evidence>
<dbReference type="EMBL" id="MWPS01000026">
    <property type="protein sequence ID" value="OPG15826.1"/>
    <property type="molecule type" value="Genomic_DNA"/>
</dbReference>
<name>A0A1V4ESB1_9BACL</name>